<evidence type="ECO:0000256" key="10">
    <source>
        <dbReference type="ARBA" id="ARBA00022801"/>
    </source>
</evidence>
<accession>A0A6B9KG65</accession>
<dbReference type="GO" id="GO:0004519">
    <property type="term" value="F:endonuclease activity"/>
    <property type="evidence" value="ECO:0007669"/>
    <property type="project" value="UniProtKB-KW"/>
</dbReference>
<comment type="cofactor">
    <cofactor evidence="1">
        <name>Mg(2+)</name>
        <dbReference type="ChEBI" id="CHEBI:18420"/>
    </cofactor>
</comment>
<keyword evidence="4" id="KW-0808">Transferase</keyword>
<evidence type="ECO:0000256" key="5">
    <source>
        <dbReference type="ARBA" id="ARBA00022695"/>
    </source>
</evidence>
<dbReference type="SUPFAM" id="SSF53098">
    <property type="entry name" value="Ribonuclease H-like"/>
    <property type="match status" value="1"/>
</dbReference>
<dbReference type="InterPro" id="IPR012337">
    <property type="entry name" value="RNaseH-like_sf"/>
</dbReference>
<keyword evidence="11" id="KW-0862">Zinc</keyword>
<dbReference type="InterPro" id="IPR041588">
    <property type="entry name" value="Integrase_H2C2"/>
</dbReference>
<dbReference type="PROSITE" id="PS50994">
    <property type="entry name" value="INTEGRASE"/>
    <property type="match status" value="1"/>
</dbReference>
<keyword evidence="3" id="KW-0645">Protease</keyword>
<organism evidence="18">
    <name type="scientific">Chibugado virus</name>
    <dbReference type="NCBI Taxonomy" id="2689361"/>
    <lineage>
        <taxon>Viruses</taxon>
        <taxon>Riboviria</taxon>
        <taxon>Pararnavirae</taxon>
        <taxon>Artverviricota</taxon>
        <taxon>Revtraviricetes</taxon>
        <taxon>Ortervirales</taxon>
        <taxon>Metaviridae</taxon>
    </lineage>
</organism>
<evidence type="ECO:0000256" key="8">
    <source>
        <dbReference type="ARBA" id="ARBA00022759"/>
    </source>
</evidence>
<feature type="region of interest" description="Disordered" evidence="15">
    <location>
        <begin position="649"/>
        <end position="671"/>
    </location>
</feature>
<dbReference type="InterPro" id="IPR001584">
    <property type="entry name" value="Integrase_cat-core"/>
</dbReference>
<evidence type="ECO:0000256" key="3">
    <source>
        <dbReference type="ARBA" id="ARBA00022670"/>
    </source>
</evidence>
<dbReference type="GO" id="GO:0003676">
    <property type="term" value="F:nucleic acid binding"/>
    <property type="evidence" value="ECO:0007669"/>
    <property type="project" value="InterPro"/>
</dbReference>
<keyword evidence="8" id="KW-0255">Endonuclease</keyword>
<dbReference type="PANTHER" id="PTHR37984">
    <property type="entry name" value="PROTEIN CBG26694"/>
    <property type="match status" value="1"/>
</dbReference>
<evidence type="ECO:0000256" key="2">
    <source>
        <dbReference type="ARBA" id="ARBA00012493"/>
    </source>
</evidence>
<evidence type="ECO:0000259" key="16">
    <source>
        <dbReference type="PROSITE" id="PS50878"/>
    </source>
</evidence>
<reference evidence="18" key="1">
    <citation type="submission" date="2019-10" db="EMBL/GenBank/DDBJ databases">
        <authorList>
            <person name="Nitsche A."/>
            <person name="Hankeln T."/>
            <person name="Acosta O."/>
            <person name="Velez I.D."/>
            <person name="Schiemann D.J."/>
        </authorList>
    </citation>
    <scope>NUCLEOTIDE SEQUENCE</scope>
    <source>
        <strain evidence="18">Psal 1744-4</strain>
    </source>
</reference>
<proteinExistence type="predicted"/>
<evidence type="ECO:0000256" key="7">
    <source>
        <dbReference type="ARBA" id="ARBA00022723"/>
    </source>
</evidence>
<dbReference type="Gene3D" id="3.10.10.10">
    <property type="entry name" value="HIV Type 1 Reverse Transcriptase, subunit A, domain 1"/>
    <property type="match status" value="1"/>
</dbReference>
<dbReference type="InterPro" id="IPR001969">
    <property type="entry name" value="Aspartic_peptidase_AS"/>
</dbReference>
<dbReference type="PROSITE" id="PS00141">
    <property type="entry name" value="ASP_PROTEASE"/>
    <property type="match status" value="1"/>
</dbReference>
<keyword evidence="14" id="KW-1160">Virus entry into host cell</keyword>
<keyword evidence="13" id="KW-0695">RNA-directed DNA polymerase</keyword>
<dbReference type="InterPro" id="IPR043128">
    <property type="entry name" value="Rev_trsase/Diguanyl_cyclase"/>
</dbReference>
<keyword evidence="10" id="KW-0378">Hydrolase</keyword>
<dbReference type="PROSITE" id="PS50878">
    <property type="entry name" value="RT_POL"/>
    <property type="match status" value="1"/>
</dbReference>
<dbReference type="InterPro" id="IPR036397">
    <property type="entry name" value="RNaseH_sf"/>
</dbReference>
<dbReference type="CDD" id="cd01647">
    <property type="entry name" value="RT_LTR"/>
    <property type="match status" value="1"/>
</dbReference>
<protein>
    <recommendedName>
        <fullName evidence="2">RNA-directed DNA polymerase</fullName>
        <ecNumber evidence="2">2.7.7.49</ecNumber>
    </recommendedName>
</protein>
<evidence type="ECO:0000256" key="9">
    <source>
        <dbReference type="ARBA" id="ARBA00022771"/>
    </source>
</evidence>
<dbReference type="Gene3D" id="3.30.70.270">
    <property type="match status" value="2"/>
</dbReference>
<dbReference type="SUPFAM" id="SSF56672">
    <property type="entry name" value="DNA/RNA polymerases"/>
    <property type="match status" value="1"/>
</dbReference>
<feature type="domain" description="Integrase catalytic" evidence="17">
    <location>
        <begin position="845"/>
        <end position="998"/>
    </location>
</feature>
<dbReference type="GO" id="GO:0004190">
    <property type="term" value="F:aspartic-type endopeptidase activity"/>
    <property type="evidence" value="ECO:0007669"/>
    <property type="project" value="InterPro"/>
</dbReference>
<evidence type="ECO:0000256" key="1">
    <source>
        <dbReference type="ARBA" id="ARBA00001946"/>
    </source>
</evidence>
<feature type="domain" description="Reverse transcriptase" evidence="16">
    <location>
        <begin position="244"/>
        <end position="428"/>
    </location>
</feature>
<dbReference type="PANTHER" id="PTHR37984:SF5">
    <property type="entry name" value="PROTEIN NYNRIN-LIKE"/>
    <property type="match status" value="1"/>
</dbReference>
<evidence type="ECO:0000256" key="15">
    <source>
        <dbReference type="SAM" id="MobiDB-lite"/>
    </source>
</evidence>
<evidence type="ECO:0000259" key="17">
    <source>
        <dbReference type="PROSITE" id="PS50994"/>
    </source>
</evidence>
<dbReference type="EMBL" id="MN661043">
    <property type="protein sequence ID" value="QHA33695.1"/>
    <property type="molecule type" value="Genomic_RNA"/>
</dbReference>
<dbReference type="GO" id="GO:0006508">
    <property type="term" value="P:proteolysis"/>
    <property type="evidence" value="ECO:0007669"/>
    <property type="project" value="UniProtKB-KW"/>
</dbReference>
<sequence length="1081" mass="125373">MVTNLPYITLKTAIGNFPFLIDTGANVNLINPRLAYQYKFAKPYNFEAYNISSANGKFNVSSAIDINFFLPAIDYTDRFILHNFHIFFHGIIGTGILNALGAKIDLENKTLMLQYNNQQVTMPLEFYTPQQNNTNIVGLMHNENNFVDEPSTNIETHNKFEQETTNELPYTFRTSHLSSTEKSKLLQVLQSNVSAFHSPDAKLTCSTVVECAINTTDDIPIHQKVYPYPAAYTDEVNKQINKLLRDGIIKPSRSAWTSPVWIVPKKTDASGEKKFRMVIDYRKLNEKTISDRYPMPEINYVIDQLKGQKFFTTLDLASGFHQIKMKDNDIEKTAFSINNGKFEFTRMPFGLKNGPAIFQRAIDDVLRDYIGKICYVYIDDVIIFGKTLEEALHNLDLVLKALNKANLKIQLDKSEFLHHEIEFLGYVISREGINPNFKKVEAVTNYPQPKTIKELRSFLGMTGYYRRFVRDFAKIAKPLTNLLRGETVTSNKKINLDDKENRCFEKLKQVLASSDVLIYPDFSKPFVLTTDASDFAIGAVLSQGEIGKDRPIHFASRTLSQSEEKYSVPEKEMLAIFWALKTFRNYLYGTKFKIFTDHQPLTFALSPKNTNAKLKNMKAYLEEHDYEIMYKPGKSNLVADALSRVVYTSSDSQHSTQEEEEGEEQEEEDNDDLYIVSTDAPLNGFRHQVIIKNSNKDDVTIEHPFPGYIRKTVYIKNINDFSLLQVLRTHFDPARLNGLLADENLIEKIQEIYKTHFGHNKLLRIRFTKKLLEDIQDENNQLDVIRKEHYRAHRGFQENKLQILRNFYFPKLNGKVCEFVRNCQLCHLNKYDRKPIHYPLQETPIPNAPFQIAHIDIMFIEKLQYLTYIDKFSKFAQAVLLQSRAAVDIVPAVKEVLQRYRLPETLVMDHEKSFMIGDLAVFYRENGITPYIVATGRSEMNGVVERFHSTLQEIYRITKAEYPEKSPEEIVNMSVIKYNSTIHSCTKFTPYEIIIPSSRSSEVIESVYSNLQKKQHKDLEYHNKNLAHRHIEENKDVYEKTRRRLKTVPRYKKITVKEVKNSTIITSDNRQVHKNDIKIRY</sequence>
<dbReference type="FunFam" id="3.30.70.270:FF:000026">
    <property type="entry name" value="Transposon Ty3-G Gag-Pol polyprotein"/>
    <property type="match status" value="1"/>
</dbReference>
<dbReference type="Gene3D" id="3.30.420.10">
    <property type="entry name" value="Ribonuclease H-like superfamily/Ribonuclease H"/>
    <property type="match status" value="1"/>
</dbReference>
<dbReference type="Gene3D" id="2.40.70.10">
    <property type="entry name" value="Acid Proteases"/>
    <property type="match status" value="1"/>
</dbReference>
<evidence type="ECO:0000256" key="14">
    <source>
        <dbReference type="ARBA" id="ARBA00023296"/>
    </source>
</evidence>
<evidence type="ECO:0000256" key="4">
    <source>
        <dbReference type="ARBA" id="ARBA00022679"/>
    </source>
</evidence>
<dbReference type="Gene3D" id="1.10.340.70">
    <property type="match status" value="1"/>
</dbReference>
<dbReference type="GO" id="GO:0003964">
    <property type="term" value="F:RNA-directed DNA polymerase activity"/>
    <property type="evidence" value="ECO:0007669"/>
    <property type="project" value="UniProtKB-KW"/>
</dbReference>
<dbReference type="SUPFAM" id="SSF50630">
    <property type="entry name" value="Acid proteases"/>
    <property type="match status" value="1"/>
</dbReference>
<dbReference type="InterPro" id="IPR041373">
    <property type="entry name" value="RT_RNaseH"/>
</dbReference>
<dbReference type="InterPro" id="IPR043502">
    <property type="entry name" value="DNA/RNA_pol_sf"/>
</dbReference>
<keyword evidence="7" id="KW-0479">Metal-binding</keyword>
<dbReference type="InterPro" id="IPR021109">
    <property type="entry name" value="Peptidase_aspartic_dom_sf"/>
</dbReference>
<evidence type="ECO:0000256" key="6">
    <source>
        <dbReference type="ARBA" id="ARBA00022722"/>
    </source>
</evidence>
<evidence type="ECO:0000313" key="18">
    <source>
        <dbReference type="EMBL" id="QHA33695.1"/>
    </source>
</evidence>
<keyword evidence="6" id="KW-0540">Nuclease</keyword>
<dbReference type="GO" id="GO:0008270">
    <property type="term" value="F:zinc ion binding"/>
    <property type="evidence" value="ECO:0007669"/>
    <property type="project" value="UniProtKB-KW"/>
</dbReference>
<keyword evidence="5" id="KW-0548">Nucleotidyltransferase</keyword>
<dbReference type="InterPro" id="IPR050951">
    <property type="entry name" value="Retrovirus_Pol_polyprotein"/>
</dbReference>
<dbReference type="GO" id="GO:0015074">
    <property type="term" value="P:DNA integration"/>
    <property type="evidence" value="ECO:0007669"/>
    <property type="project" value="UniProtKB-KW"/>
</dbReference>
<dbReference type="Pfam" id="PF17921">
    <property type="entry name" value="Integrase_H2C2"/>
    <property type="match status" value="1"/>
</dbReference>
<dbReference type="GO" id="GO:0046718">
    <property type="term" value="P:symbiont entry into host cell"/>
    <property type="evidence" value="ECO:0007669"/>
    <property type="project" value="UniProtKB-KW"/>
</dbReference>
<name>A0A6B9KG65_9VIRU</name>
<dbReference type="FunFam" id="3.10.10.10:FF:000007">
    <property type="entry name" value="Retrovirus-related Pol polyprotein from transposon 17.6-like Protein"/>
    <property type="match status" value="1"/>
</dbReference>
<keyword evidence="12" id="KW-0229">DNA integration</keyword>
<dbReference type="EC" id="2.7.7.49" evidence="2"/>
<evidence type="ECO:0000256" key="13">
    <source>
        <dbReference type="ARBA" id="ARBA00022918"/>
    </source>
</evidence>
<dbReference type="Pfam" id="PF00078">
    <property type="entry name" value="RVT_1"/>
    <property type="match status" value="1"/>
</dbReference>
<evidence type="ECO:0000256" key="12">
    <source>
        <dbReference type="ARBA" id="ARBA00022908"/>
    </source>
</evidence>
<keyword evidence="9" id="KW-0863">Zinc-finger</keyword>
<dbReference type="CDD" id="cd09274">
    <property type="entry name" value="RNase_HI_RT_Ty3"/>
    <property type="match status" value="1"/>
</dbReference>
<dbReference type="Pfam" id="PF17917">
    <property type="entry name" value="RT_RNaseH"/>
    <property type="match status" value="1"/>
</dbReference>
<dbReference type="InterPro" id="IPR000477">
    <property type="entry name" value="RT_dom"/>
</dbReference>
<evidence type="ECO:0000256" key="11">
    <source>
        <dbReference type="ARBA" id="ARBA00022833"/>
    </source>
</evidence>
<feature type="compositionally biased region" description="Acidic residues" evidence="15">
    <location>
        <begin position="658"/>
        <end position="671"/>
    </location>
</feature>